<reference evidence="4 5" key="1">
    <citation type="submission" date="2019-05" db="EMBL/GenBank/DDBJ databases">
        <title>Another draft genome of Portunus trituberculatus and its Hox gene families provides insights of decapod evolution.</title>
        <authorList>
            <person name="Jeong J.-H."/>
            <person name="Song I."/>
            <person name="Kim S."/>
            <person name="Choi T."/>
            <person name="Kim D."/>
            <person name="Ryu S."/>
            <person name="Kim W."/>
        </authorList>
    </citation>
    <scope>NUCLEOTIDE SEQUENCE [LARGE SCALE GENOMIC DNA]</scope>
    <source>
        <tissue evidence="4">Muscle</tissue>
    </source>
</reference>
<evidence type="ECO:0000313" key="4">
    <source>
        <dbReference type="EMBL" id="MPC12734.1"/>
    </source>
</evidence>
<evidence type="ECO:0000313" key="5">
    <source>
        <dbReference type="Proteomes" id="UP000324222"/>
    </source>
</evidence>
<dbReference type="Proteomes" id="UP000324222">
    <property type="component" value="Unassembled WGS sequence"/>
</dbReference>
<dbReference type="InterPro" id="IPR025946">
    <property type="entry name" value="CABIT_dom"/>
</dbReference>
<feature type="domain" description="CABIT" evidence="3">
    <location>
        <begin position="5"/>
        <end position="205"/>
    </location>
</feature>
<protein>
    <recommendedName>
        <fullName evidence="3">CABIT domain-containing protein</fullName>
    </recommendedName>
</protein>
<dbReference type="PANTHER" id="PTHR14454">
    <property type="entry name" value="GRB2-ASSOCIATED AND REGULATOR OF MAPK PROTEIN FAMILY MEMBER"/>
    <property type="match status" value="1"/>
</dbReference>
<evidence type="ECO:0000259" key="3">
    <source>
        <dbReference type="Pfam" id="PF12736"/>
    </source>
</evidence>
<feature type="region of interest" description="Disordered" evidence="2">
    <location>
        <begin position="262"/>
        <end position="293"/>
    </location>
</feature>
<accession>A0A5B7CVJ6</accession>
<sequence length="424" mass="48290">MPPTGWFAIMTSDGRTASYYSTVEQVASSKVTFFLTRYDVPSYTKTEESDGTFSYQKSVVQSGHVLKLLGIYEDLNARRTNSSGRGHDSSSSSSVFTCDKYAQCLNYRNEVLFLPFSASGRFYTTAHKSSKNPNHVYLMAHILKNHRLPLTVRLVCGYMPRVPCNFTGMLRLEQAQKESVILACTMTDEAQATLFEIDVSSNFALTPVKDPMFPKTPIFLKTVSYCEDEAEAWRRQIKVGTTSARCPSSIITFPNSRSFSFLSDHDKRKGRERDLSREGRPPPTSKDKSRDFKFKDFRRRENSVEKTKFTYHDNSNGYNSYPLKDSGREHKKADLRKISKQNTYVLQNALQEKSGSARNTNGCDVNEVYIIRVVVKDREENNMSTLAKDKSGGYYMKIRGFEVPKDEMKNVIDVNEINGYDSLC</sequence>
<keyword evidence="5" id="KW-1185">Reference proteome</keyword>
<keyword evidence="1" id="KW-0597">Phosphoprotein</keyword>
<dbReference type="AlphaFoldDB" id="A0A5B7CVJ6"/>
<dbReference type="Pfam" id="PF12736">
    <property type="entry name" value="CABIT"/>
    <property type="match status" value="1"/>
</dbReference>
<name>A0A5B7CVJ6_PORTR</name>
<organism evidence="4 5">
    <name type="scientific">Portunus trituberculatus</name>
    <name type="common">Swimming crab</name>
    <name type="synonym">Neptunus trituberculatus</name>
    <dbReference type="NCBI Taxonomy" id="210409"/>
    <lineage>
        <taxon>Eukaryota</taxon>
        <taxon>Metazoa</taxon>
        <taxon>Ecdysozoa</taxon>
        <taxon>Arthropoda</taxon>
        <taxon>Crustacea</taxon>
        <taxon>Multicrustacea</taxon>
        <taxon>Malacostraca</taxon>
        <taxon>Eumalacostraca</taxon>
        <taxon>Eucarida</taxon>
        <taxon>Decapoda</taxon>
        <taxon>Pleocyemata</taxon>
        <taxon>Brachyura</taxon>
        <taxon>Eubrachyura</taxon>
        <taxon>Portunoidea</taxon>
        <taxon>Portunidae</taxon>
        <taxon>Portuninae</taxon>
        <taxon>Portunus</taxon>
    </lineage>
</organism>
<dbReference type="InterPro" id="IPR052281">
    <property type="entry name" value="GAREM"/>
</dbReference>
<proteinExistence type="predicted"/>
<evidence type="ECO:0000256" key="2">
    <source>
        <dbReference type="SAM" id="MobiDB-lite"/>
    </source>
</evidence>
<dbReference type="PANTHER" id="PTHR14454:SF11">
    <property type="entry name" value="SERRANO, ISOFORM F"/>
    <property type="match status" value="1"/>
</dbReference>
<comment type="caution">
    <text evidence="4">The sequence shown here is derived from an EMBL/GenBank/DDBJ whole genome shotgun (WGS) entry which is preliminary data.</text>
</comment>
<dbReference type="EMBL" id="VSRR010000232">
    <property type="protein sequence ID" value="MPC12734.1"/>
    <property type="molecule type" value="Genomic_DNA"/>
</dbReference>
<gene>
    <name evidence="4" type="ORF">E2C01_005439</name>
</gene>
<evidence type="ECO:0000256" key="1">
    <source>
        <dbReference type="ARBA" id="ARBA00022553"/>
    </source>
</evidence>
<dbReference type="OrthoDB" id="6076990at2759"/>
<feature type="compositionally biased region" description="Basic and acidic residues" evidence="2">
    <location>
        <begin position="263"/>
        <end position="293"/>
    </location>
</feature>